<gene>
    <name evidence="4" type="ORF">H8Z83_01635</name>
</gene>
<dbReference type="InterPro" id="IPR001119">
    <property type="entry name" value="SLH_dom"/>
</dbReference>
<evidence type="ECO:0000313" key="4">
    <source>
        <dbReference type="EMBL" id="MBC5769052.1"/>
    </source>
</evidence>
<feature type="chain" id="PRO_5039015597" evidence="2">
    <location>
        <begin position="26"/>
        <end position="655"/>
    </location>
</feature>
<evidence type="ECO:0000259" key="3">
    <source>
        <dbReference type="PROSITE" id="PS51272"/>
    </source>
</evidence>
<protein>
    <submittedName>
        <fullName evidence="4">S-layer homology domain-containing protein</fullName>
    </submittedName>
</protein>
<comment type="caution">
    <text evidence="4">The sequence shown here is derived from an EMBL/GenBank/DDBJ whole genome shotgun (WGS) entry which is preliminary data.</text>
</comment>
<feature type="domain" description="SLH" evidence="3">
    <location>
        <begin position="90"/>
        <end position="153"/>
    </location>
</feature>
<evidence type="ECO:0000256" key="2">
    <source>
        <dbReference type="SAM" id="SignalP"/>
    </source>
</evidence>
<dbReference type="AlphaFoldDB" id="A0A923MHI1"/>
<sequence>MKKRILTWLLAISMLGSLLTVPAGAAAVTKFSDVSDSYTATAVESLRLMGVLDGYGDGTFRPDTILNRAQFCKMAVYAMDGSGELGRYSTVTIFPDVKPSHWASAYINMAARKGIISGFADGKFKPGQTVTAGQAVTILMRGLGYKDEDMGGVWPQSYMAEAQTNGLLKSTGITSAYAGLTRAQAAKLFLNLFEAKHGKGETLLFNYNVGKDEVYLTAVDGGQGTMTVGGKTYTMAHPVASTSLIGSKGKAVLNSAGEILTFLPITGSNGVSNAAVIIGANGSVAGLDSMAGNNSYQIYKNGSPATAADLKKYDVATYASATNSIIVSDTRVSVYYEDCKPSPSSPATITVLGGKELNVLPTAVDSLSKLKPGKQIVLLLTADGQVAGAEDANNTGARGNAMAVVSEKGDVQLVCGGALLNIGTASEYAGQVVSVYADKSGLKLNKISGGVGGDLLPKEGTLGGRKLADNVMLFDGGRQIALSELSQTGVNSGRVSYARTNWAGQVDLIVLNNGLAGDMIFGRAIVDSKYDPTTGKETDRTITIVCSDTEKYTVYSGNSVSTGAFVAASIKKSVNDRLMFTRFDTMSKLSNVSSSAWIGKTAVTFGSRTYEVPSNVQCYNDDTGKWMTLDDAKAYGDTMNLYVYDGVVRIVEIKA</sequence>
<evidence type="ECO:0000313" key="5">
    <source>
        <dbReference type="Proteomes" id="UP000620327"/>
    </source>
</evidence>
<reference evidence="4" key="1">
    <citation type="submission" date="2020-08" db="EMBL/GenBank/DDBJ databases">
        <title>Genome public.</title>
        <authorList>
            <person name="Liu C."/>
            <person name="Sun Q."/>
        </authorList>
    </citation>
    <scope>NUCLEOTIDE SEQUENCE</scope>
    <source>
        <strain evidence="4">BX15</strain>
    </source>
</reference>
<organism evidence="4 5">
    <name type="scientific">Dysosmobacter segnis</name>
    <dbReference type="NCBI Taxonomy" id="2763042"/>
    <lineage>
        <taxon>Bacteria</taxon>
        <taxon>Bacillati</taxon>
        <taxon>Bacillota</taxon>
        <taxon>Clostridia</taxon>
        <taxon>Eubacteriales</taxon>
        <taxon>Oscillospiraceae</taxon>
        <taxon>Dysosmobacter</taxon>
    </lineage>
</organism>
<feature type="signal peptide" evidence="2">
    <location>
        <begin position="1"/>
        <end position="25"/>
    </location>
</feature>
<dbReference type="RefSeq" id="WP_187013438.1">
    <property type="nucleotide sequence ID" value="NZ_JACOQI010000001.1"/>
</dbReference>
<keyword evidence="1" id="KW-0677">Repeat</keyword>
<accession>A0A923MHI1</accession>
<dbReference type="Proteomes" id="UP000620327">
    <property type="component" value="Unassembled WGS sequence"/>
</dbReference>
<proteinExistence type="predicted"/>
<keyword evidence="2" id="KW-0732">Signal</keyword>
<dbReference type="InterPro" id="IPR051465">
    <property type="entry name" value="Cell_Envelope_Struct_Comp"/>
</dbReference>
<dbReference type="EMBL" id="JACOQI010000001">
    <property type="protein sequence ID" value="MBC5769052.1"/>
    <property type="molecule type" value="Genomic_DNA"/>
</dbReference>
<feature type="domain" description="SLH" evidence="3">
    <location>
        <begin position="26"/>
        <end position="89"/>
    </location>
</feature>
<keyword evidence="5" id="KW-1185">Reference proteome</keyword>
<name>A0A923MHI1_9FIRM</name>
<evidence type="ECO:0000256" key="1">
    <source>
        <dbReference type="ARBA" id="ARBA00022737"/>
    </source>
</evidence>
<dbReference type="PROSITE" id="PS51272">
    <property type="entry name" value="SLH"/>
    <property type="match status" value="2"/>
</dbReference>
<dbReference type="PANTHER" id="PTHR43308:SF5">
    <property type="entry name" value="S-LAYER PROTEIN _ PEPTIDOGLYCAN ENDO-BETA-N-ACETYLGLUCOSAMINIDASE"/>
    <property type="match status" value="1"/>
</dbReference>
<dbReference type="PANTHER" id="PTHR43308">
    <property type="entry name" value="OUTER MEMBRANE PROTEIN ALPHA-RELATED"/>
    <property type="match status" value="1"/>
</dbReference>
<dbReference type="Pfam" id="PF00395">
    <property type="entry name" value="SLH"/>
    <property type="match status" value="2"/>
</dbReference>